<keyword evidence="3" id="KW-1185">Reference proteome</keyword>
<dbReference type="AlphaFoldDB" id="A0A562WA05"/>
<feature type="transmembrane region" description="Helical" evidence="1">
    <location>
        <begin position="130"/>
        <end position="156"/>
    </location>
</feature>
<feature type="transmembrane region" description="Helical" evidence="1">
    <location>
        <begin position="192"/>
        <end position="213"/>
    </location>
</feature>
<name>A0A562WA05_9ACTN</name>
<sequence length="261" mass="26991">MTRVLAALLVVASVGLPARHRARWREEALAVLLAVRGGRRWRYAVDTVAKVPLLAWQYRRTDPPGEPARWPSIVAGAWLLGTPALLAGAVVAAPVIGEDAAEFFFLLAPSGMLPVVAVRAGRWAVNRGGVAFRCTVVALLAAFAGTGPVAAGALSIALDQPLVALVGSVVPGLWLIATNVADLRRGRQPAALSGLGATAGAALVGLLLGLQLAMLSAGTSRPATALGALSFLLLVPTYAAWSVWTGLRLLRKPAIDGASLR</sequence>
<proteinExistence type="predicted"/>
<comment type="caution">
    <text evidence="2">The sequence shown here is derived from an EMBL/GenBank/DDBJ whole genome shotgun (WGS) entry which is preliminary data.</text>
</comment>
<keyword evidence="1" id="KW-0812">Transmembrane</keyword>
<keyword evidence="1" id="KW-1133">Transmembrane helix</keyword>
<feature type="transmembrane region" description="Helical" evidence="1">
    <location>
        <begin position="162"/>
        <end position="180"/>
    </location>
</feature>
<evidence type="ECO:0000313" key="2">
    <source>
        <dbReference type="EMBL" id="TWJ26955.1"/>
    </source>
</evidence>
<evidence type="ECO:0000313" key="3">
    <source>
        <dbReference type="Proteomes" id="UP000319728"/>
    </source>
</evidence>
<dbReference type="Proteomes" id="UP000319728">
    <property type="component" value="Unassembled WGS sequence"/>
</dbReference>
<organism evidence="2 3">
    <name type="scientific">Micromonospora sagamiensis</name>
    <dbReference type="NCBI Taxonomy" id="47875"/>
    <lineage>
        <taxon>Bacteria</taxon>
        <taxon>Bacillati</taxon>
        <taxon>Actinomycetota</taxon>
        <taxon>Actinomycetes</taxon>
        <taxon>Micromonosporales</taxon>
        <taxon>Micromonosporaceae</taxon>
        <taxon>Micromonospora</taxon>
    </lineage>
</organism>
<feature type="transmembrane region" description="Helical" evidence="1">
    <location>
        <begin position="100"/>
        <end position="118"/>
    </location>
</feature>
<reference evidence="2 3" key="1">
    <citation type="submission" date="2019-07" db="EMBL/GenBank/DDBJ databases">
        <title>R&amp;d 2014.</title>
        <authorList>
            <person name="Klenk H.-P."/>
        </authorList>
    </citation>
    <scope>NUCLEOTIDE SEQUENCE [LARGE SCALE GENOMIC DNA]</scope>
    <source>
        <strain evidence="2 3">DSM 43912</strain>
    </source>
</reference>
<keyword evidence="1" id="KW-0472">Membrane</keyword>
<gene>
    <name evidence="2" type="ORF">JD81_00437</name>
</gene>
<evidence type="ECO:0000256" key="1">
    <source>
        <dbReference type="SAM" id="Phobius"/>
    </source>
</evidence>
<accession>A0A562WA05</accession>
<dbReference type="RefSeq" id="WP_145815375.1">
    <property type="nucleotide sequence ID" value="NZ_AP023438.1"/>
</dbReference>
<feature type="transmembrane region" description="Helical" evidence="1">
    <location>
        <begin position="225"/>
        <end position="244"/>
    </location>
</feature>
<protein>
    <submittedName>
        <fullName evidence="2">Uncharacterized protein</fullName>
    </submittedName>
</protein>
<dbReference type="EMBL" id="VLLP01000001">
    <property type="protein sequence ID" value="TWJ26955.1"/>
    <property type="molecule type" value="Genomic_DNA"/>
</dbReference>
<feature type="transmembrane region" description="Helical" evidence="1">
    <location>
        <begin position="70"/>
        <end position="94"/>
    </location>
</feature>
<dbReference type="OrthoDB" id="3403478at2"/>